<dbReference type="PANTHER" id="PTHR45080:SF8">
    <property type="entry name" value="IG-LIKE DOMAIN-CONTAINING PROTEIN"/>
    <property type="match status" value="1"/>
</dbReference>
<dbReference type="PROSITE" id="PS50835">
    <property type="entry name" value="IG_LIKE"/>
    <property type="match status" value="1"/>
</dbReference>
<dbReference type="InterPro" id="IPR003599">
    <property type="entry name" value="Ig_sub"/>
</dbReference>
<dbReference type="InterPro" id="IPR050958">
    <property type="entry name" value="Cell_Adh-Cytoskel_Orgn"/>
</dbReference>
<comment type="caution">
    <text evidence="7">The sequence shown here is derived from an EMBL/GenBank/DDBJ whole genome shotgun (WGS) entry which is preliminary data.</text>
</comment>
<evidence type="ECO:0000259" key="6">
    <source>
        <dbReference type="PROSITE" id="PS50835"/>
    </source>
</evidence>
<keyword evidence="4" id="KW-1015">Disulfide bond</keyword>
<dbReference type="InterPro" id="IPR013098">
    <property type="entry name" value="Ig_I-set"/>
</dbReference>
<dbReference type="GO" id="GO:0005737">
    <property type="term" value="C:cytoplasm"/>
    <property type="evidence" value="ECO:0007669"/>
    <property type="project" value="UniProtKB-SubCell"/>
</dbReference>
<dbReference type="Pfam" id="PF07679">
    <property type="entry name" value="I-set"/>
    <property type="match status" value="2"/>
</dbReference>
<evidence type="ECO:0000256" key="1">
    <source>
        <dbReference type="ARBA" id="ARBA00004496"/>
    </source>
</evidence>
<proteinExistence type="predicted"/>
<dbReference type="InterPro" id="IPR003598">
    <property type="entry name" value="Ig_sub2"/>
</dbReference>
<dbReference type="InterPro" id="IPR007110">
    <property type="entry name" value="Ig-like_dom"/>
</dbReference>
<sequence>VQKAPELKKKPQSLVTVKEGETAQFDCEFDGNPSPKVTWLRDGKPLTSKDGFDIKTDTTTGKSILTINQATPKHAGPITLRLENSVGTPIEEIVQLQVETAPQLLQKPQPTCEAHINQTASIPFKCSATPKPTIKLYKNEIQIPLNADHYELVPSSTDSTSYEIKIKNVRPDDEGNYRIGIENPLGKTEANVQVTTVDAVSIKPSKPNKTDLKQHETL</sequence>
<gene>
    <name evidence="7" type="ORF">OKA104_LOCUS49234</name>
</gene>
<dbReference type="Proteomes" id="UP000663881">
    <property type="component" value="Unassembled WGS sequence"/>
</dbReference>
<organism evidence="7 8">
    <name type="scientific">Adineta steineri</name>
    <dbReference type="NCBI Taxonomy" id="433720"/>
    <lineage>
        <taxon>Eukaryota</taxon>
        <taxon>Metazoa</taxon>
        <taxon>Spiralia</taxon>
        <taxon>Gnathifera</taxon>
        <taxon>Rotifera</taxon>
        <taxon>Eurotatoria</taxon>
        <taxon>Bdelloidea</taxon>
        <taxon>Adinetida</taxon>
        <taxon>Adinetidae</taxon>
        <taxon>Adineta</taxon>
    </lineage>
</organism>
<dbReference type="EMBL" id="CAJOAY010022643">
    <property type="protein sequence ID" value="CAF4359294.1"/>
    <property type="molecule type" value="Genomic_DNA"/>
</dbReference>
<reference evidence="7" key="1">
    <citation type="submission" date="2021-02" db="EMBL/GenBank/DDBJ databases">
        <authorList>
            <person name="Nowell W R."/>
        </authorList>
    </citation>
    <scope>NUCLEOTIDE SEQUENCE</scope>
</reference>
<evidence type="ECO:0000256" key="4">
    <source>
        <dbReference type="ARBA" id="ARBA00023157"/>
    </source>
</evidence>
<feature type="non-terminal residue" evidence="7">
    <location>
        <position position="218"/>
    </location>
</feature>
<accession>A0A820LLG4</accession>
<dbReference type="Gene3D" id="2.60.40.10">
    <property type="entry name" value="Immunoglobulins"/>
    <property type="match status" value="2"/>
</dbReference>
<keyword evidence="3" id="KW-0732">Signal</keyword>
<dbReference type="AlphaFoldDB" id="A0A820LLG4"/>
<dbReference type="GO" id="GO:0005886">
    <property type="term" value="C:plasma membrane"/>
    <property type="evidence" value="ECO:0007669"/>
    <property type="project" value="TreeGrafter"/>
</dbReference>
<keyword evidence="5" id="KW-0393">Immunoglobulin domain</keyword>
<evidence type="ECO:0000256" key="5">
    <source>
        <dbReference type="ARBA" id="ARBA00023319"/>
    </source>
</evidence>
<dbReference type="FunFam" id="2.60.40.10:FF:000425">
    <property type="entry name" value="Myosin light chain kinase"/>
    <property type="match status" value="1"/>
</dbReference>
<dbReference type="SMART" id="SM00408">
    <property type="entry name" value="IGc2"/>
    <property type="match status" value="2"/>
</dbReference>
<keyword evidence="2" id="KW-0963">Cytoplasm</keyword>
<dbReference type="InterPro" id="IPR013783">
    <property type="entry name" value="Ig-like_fold"/>
</dbReference>
<name>A0A820LLG4_9BILA</name>
<dbReference type="InterPro" id="IPR036179">
    <property type="entry name" value="Ig-like_dom_sf"/>
</dbReference>
<dbReference type="PANTHER" id="PTHR45080">
    <property type="entry name" value="CONTACTIN 5"/>
    <property type="match status" value="1"/>
</dbReference>
<dbReference type="GO" id="GO:0007156">
    <property type="term" value="P:homophilic cell adhesion via plasma membrane adhesion molecules"/>
    <property type="evidence" value="ECO:0007669"/>
    <property type="project" value="TreeGrafter"/>
</dbReference>
<dbReference type="SUPFAM" id="SSF48726">
    <property type="entry name" value="Immunoglobulin"/>
    <property type="match status" value="2"/>
</dbReference>
<protein>
    <recommendedName>
        <fullName evidence="6">Ig-like domain-containing protein</fullName>
    </recommendedName>
</protein>
<comment type="subcellular location">
    <subcellularLocation>
        <location evidence="1">Cytoplasm</location>
    </subcellularLocation>
</comment>
<feature type="non-terminal residue" evidence="7">
    <location>
        <position position="1"/>
    </location>
</feature>
<evidence type="ECO:0000313" key="8">
    <source>
        <dbReference type="Proteomes" id="UP000663881"/>
    </source>
</evidence>
<evidence type="ECO:0000256" key="3">
    <source>
        <dbReference type="ARBA" id="ARBA00022729"/>
    </source>
</evidence>
<evidence type="ECO:0000313" key="7">
    <source>
        <dbReference type="EMBL" id="CAF4359294.1"/>
    </source>
</evidence>
<dbReference type="SMART" id="SM00409">
    <property type="entry name" value="IG"/>
    <property type="match status" value="2"/>
</dbReference>
<feature type="domain" description="Ig-like" evidence="6">
    <location>
        <begin position="5"/>
        <end position="95"/>
    </location>
</feature>
<evidence type="ECO:0000256" key="2">
    <source>
        <dbReference type="ARBA" id="ARBA00022490"/>
    </source>
</evidence>